<dbReference type="Pfam" id="PF26639">
    <property type="entry name" value="Het-6_barrel"/>
    <property type="match status" value="1"/>
</dbReference>
<gene>
    <name evidence="2" type="ORF">LY89DRAFT_595005</name>
</gene>
<dbReference type="InParanoid" id="A0A194WTC0"/>
<dbReference type="OrthoDB" id="194358at2759"/>
<organism evidence="2 3">
    <name type="scientific">Mollisia scopiformis</name>
    <name type="common">Conifer needle endophyte fungus</name>
    <name type="synonym">Phialocephala scopiformis</name>
    <dbReference type="NCBI Taxonomy" id="149040"/>
    <lineage>
        <taxon>Eukaryota</taxon>
        <taxon>Fungi</taxon>
        <taxon>Dikarya</taxon>
        <taxon>Ascomycota</taxon>
        <taxon>Pezizomycotina</taxon>
        <taxon>Leotiomycetes</taxon>
        <taxon>Helotiales</taxon>
        <taxon>Mollisiaceae</taxon>
        <taxon>Mollisia</taxon>
    </lineage>
</organism>
<dbReference type="EMBL" id="KQ947427">
    <property type="protein sequence ID" value="KUJ11206.1"/>
    <property type="molecule type" value="Genomic_DNA"/>
</dbReference>
<dbReference type="GeneID" id="28819562"/>
<dbReference type="InterPro" id="IPR052895">
    <property type="entry name" value="HetReg/Transcr_Mod"/>
</dbReference>
<dbReference type="Proteomes" id="UP000070700">
    <property type="component" value="Unassembled WGS sequence"/>
</dbReference>
<dbReference type="STRING" id="149040.A0A194WTC0"/>
<sequence length="452" mass="51706">MHLIYQEAAEVAVWLGDEDKESLLAWELIEDFERCQGDVNATRDLINISRERQFAGLLSLFRRDYFWRIWVVQEITCAQKARVHCGSKTISWSNLHRIGNDMERLRETLRDTIYRNKPAALFSLMTGGPKSLKVASDETFVEEKAPPLFDLLQLHMSKLSTDPHDKVYGLMGIASDGSSFGPIDYARSPRATFVHTACCIIRNTKKLNAICLRQDDDNIYNLPSWVPDWERRNLHPSHRVVGLHIRRPPFAAAKDTHADAKFKEDKEVLLTSGFVVDIITTAAKPLYLDGPESETTPTLIAFHNWFTVYTNNVREKDLDVFARTFCGGAWYPQYSEFEKDLSQRLVFFFAEYHGIPQVLEAREYAMVSSAALRMHAKRFIVTRTKLAGLAPQEAQEGDKIVVLLGCDFPVVMRDMGSYWKLIGEVYVDGIMYGEAMESFPSSIYEKCTFSIR</sequence>
<dbReference type="PANTHER" id="PTHR24148">
    <property type="entry name" value="ANKYRIN REPEAT DOMAIN-CONTAINING PROTEIN 39 HOMOLOG-RELATED"/>
    <property type="match status" value="1"/>
</dbReference>
<reference evidence="2 3" key="1">
    <citation type="submission" date="2015-10" db="EMBL/GenBank/DDBJ databases">
        <title>Full genome of DAOMC 229536 Phialocephala scopiformis, a fungal endophyte of spruce producing the potent anti-insectan compound rugulosin.</title>
        <authorList>
            <consortium name="DOE Joint Genome Institute"/>
            <person name="Walker A.K."/>
            <person name="Frasz S.L."/>
            <person name="Seifert K.A."/>
            <person name="Miller J.D."/>
            <person name="Mondo S.J."/>
            <person name="Labutti K."/>
            <person name="Lipzen A."/>
            <person name="Dockter R."/>
            <person name="Kennedy M."/>
            <person name="Grigoriev I.V."/>
            <person name="Spatafora J.W."/>
        </authorList>
    </citation>
    <scope>NUCLEOTIDE SEQUENCE [LARGE SCALE GENOMIC DNA]</scope>
    <source>
        <strain evidence="2 3">CBS 120377</strain>
    </source>
</reference>
<dbReference type="PANTHER" id="PTHR24148:SF73">
    <property type="entry name" value="HET DOMAIN PROTEIN (AFU_ORTHOLOGUE AFUA_8G01020)"/>
    <property type="match status" value="1"/>
</dbReference>
<dbReference type="RefSeq" id="XP_018065561.1">
    <property type="nucleotide sequence ID" value="XM_018209836.1"/>
</dbReference>
<evidence type="ECO:0000313" key="2">
    <source>
        <dbReference type="EMBL" id="KUJ11206.1"/>
    </source>
</evidence>
<evidence type="ECO:0000313" key="3">
    <source>
        <dbReference type="Proteomes" id="UP000070700"/>
    </source>
</evidence>
<dbReference type="KEGG" id="psco:LY89DRAFT_595005"/>
<proteinExistence type="predicted"/>
<evidence type="ECO:0000259" key="1">
    <source>
        <dbReference type="Pfam" id="PF06985"/>
    </source>
</evidence>
<dbReference type="AlphaFoldDB" id="A0A194WTC0"/>
<feature type="domain" description="Heterokaryon incompatibility" evidence="1">
    <location>
        <begin position="1"/>
        <end position="74"/>
    </location>
</feature>
<dbReference type="Pfam" id="PF06985">
    <property type="entry name" value="HET"/>
    <property type="match status" value="1"/>
</dbReference>
<keyword evidence="3" id="KW-1185">Reference proteome</keyword>
<dbReference type="InterPro" id="IPR010730">
    <property type="entry name" value="HET"/>
</dbReference>
<name>A0A194WTC0_MOLSC</name>
<protein>
    <recommendedName>
        <fullName evidence="1">Heterokaryon incompatibility domain-containing protein</fullName>
    </recommendedName>
</protein>
<accession>A0A194WTC0</accession>